<dbReference type="InterPro" id="IPR041577">
    <property type="entry name" value="RT_RNaseH_2"/>
</dbReference>
<accession>Q7XMX1</accession>
<evidence type="ECO:0000259" key="3">
    <source>
        <dbReference type="Pfam" id="PF17919"/>
    </source>
</evidence>
<dbReference type="Gene3D" id="3.10.10.10">
    <property type="entry name" value="HIV Type 1 Reverse Transcriptase, subunit A, domain 1"/>
    <property type="match status" value="1"/>
</dbReference>
<feature type="domain" description="Reverse transcriptase" evidence="2">
    <location>
        <begin position="2"/>
        <end position="116"/>
    </location>
</feature>
<evidence type="ECO:0000259" key="2">
    <source>
        <dbReference type="Pfam" id="PF00078"/>
    </source>
</evidence>
<dbReference type="SUPFAM" id="SSF56672">
    <property type="entry name" value="DNA/RNA polymerases"/>
    <property type="match status" value="1"/>
</dbReference>
<evidence type="ECO:0000256" key="1">
    <source>
        <dbReference type="ARBA" id="ARBA00023268"/>
    </source>
</evidence>
<keyword evidence="1" id="KW-0511">Multifunctional enzyme</keyword>
<feature type="domain" description="Reverse transcriptase/retrotransposon-derived protein RNase H-like" evidence="3">
    <location>
        <begin position="181"/>
        <end position="243"/>
    </location>
</feature>
<reference evidence="5" key="1">
    <citation type="journal article" date="2005" name="Nature">
        <title>The map-based sequence of the rice genome.</title>
        <authorList>
            <consortium name="International rice genome sequencing project (IRGSP)"/>
            <person name="Matsumoto T."/>
            <person name="Wu J."/>
            <person name="Kanamori H."/>
            <person name="Katayose Y."/>
            <person name="Fujisawa M."/>
            <person name="Namiki N."/>
            <person name="Mizuno H."/>
            <person name="Yamamoto K."/>
            <person name="Antonio B.A."/>
            <person name="Baba T."/>
            <person name="Sakata K."/>
            <person name="Nagamura Y."/>
            <person name="Aoki H."/>
            <person name="Arikawa K."/>
            <person name="Arita K."/>
            <person name="Bito T."/>
            <person name="Chiden Y."/>
            <person name="Fujitsuka N."/>
            <person name="Fukunaka R."/>
            <person name="Hamada M."/>
            <person name="Harada C."/>
            <person name="Hayashi A."/>
            <person name="Hijishita S."/>
            <person name="Honda M."/>
            <person name="Hosokawa S."/>
            <person name="Ichikawa Y."/>
            <person name="Idonuma A."/>
            <person name="Iijima M."/>
            <person name="Ikeda M."/>
            <person name="Ikeno M."/>
            <person name="Ito K."/>
            <person name="Ito S."/>
            <person name="Ito T."/>
            <person name="Ito Y."/>
            <person name="Ito Y."/>
            <person name="Iwabuchi A."/>
            <person name="Kamiya K."/>
            <person name="Karasawa W."/>
            <person name="Kurita K."/>
            <person name="Katagiri S."/>
            <person name="Kikuta A."/>
            <person name="Kobayashi H."/>
            <person name="Kobayashi N."/>
            <person name="Machita K."/>
            <person name="Maehara T."/>
            <person name="Masukawa M."/>
            <person name="Mizubayashi T."/>
            <person name="Mukai Y."/>
            <person name="Nagasaki H."/>
            <person name="Nagata Y."/>
            <person name="Naito S."/>
            <person name="Nakashima M."/>
            <person name="Nakama Y."/>
            <person name="Nakamichi Y."/>
            <person name="Nakamura M."/>
            <person name="Meguro A."/>
            <person name="Negishi M."/>
            <person name="Ohta I."/>
            <person name="Ohta T."/>
            <person name="Okamoto M."/>
            <person name="Ono N."/>
            <person name="Saji S."/>
            <person name="Sakaguchi M."/>
            <person name="Sakai K."/>
            <person name="Shibata M."/>
            <person name="Shimokawa T."/>
            <person name="Song J."/>
            <person name="Takazaki Y."/>
            <person name="Terasawa K."/>
            <person name="Tsugane M."/>
            <person name="Tsuji K."/>
            <person name="Ueda S."/>
            <person name="Waki K."/>
            <person name="Yamagata H."/>
            <person name="Yamamoto M."/>
            <person name="Yamamoto S."/>
            <person name="Yamane H."/>
            <person name="Yoshiki S."/>
            <person name="Yoshihara R."/>
            <person name="Yukawa K."/>
            <person name="Zhong H."/>
            <person name="Yano M."/>
            <person name="Yuan Q."/>
            <person name="Ouyang S."/>
            <person name="Liu J."/>
            <person name="Jones K.M."/>
            <person name="Gansberger K."/>
            <person name="Moffat K."/>
            <person name="Hill J."/>
            <person name="Bera J."/>
            <person name="Fadrosh D."/>
            <person name="Jin S."/>
            <person name="Johri S."/>
            <person name="Kim M."/>
            <person name="Overton L."/>
            <person name="Reardon M."/>
            <person name="Tsitrin T."/>
            <person name="Vuong H."/>
            <person name="Weaver B."/>
            <person name="Ciecko A."/>
            <person name="Tallon L."/>
            <person name="Jackson J."/>
            <person name="Pai G."/>
            <person name="Aken S.V."/>
            <person name="Utterback T."/>
            <person name="Reidmuller S."/>
            <person name="Feldblyum T."/>
            <person name="Hsiao J."/>
            <person name="Zismann V."/>
            <person name="Iobst S."/>
            <person name="de Vazeille A.R."/>
            <person name="Buell C.R."/>
            <person name="Ying K."/>
            <person name="Li Y."/>
            <person name="Lu T."/>
            <person name="Huang Y."/>
            <person name="Zhao Q."/>
            <person name="Feng Q."/>
            <person name="Zhang L."/>
            <person name="Zhu J."/>
            <person name="Weng Q."/>
            <person name="Mu J."/>
            <person name="Lu Y."/>
            <person name="Fan D."/>
            <person name="Liu Y."/>
            <person name="Guan J."/>
            <person name="Zhang Y."/>
            <person name="Yu S."/>
            <person name="Liu X."/>
            <person name="Zhang Y."/>
            <person name="Hong G."/>
            <person name="Han B."/>
            <person name="Choisne N."/>
            <person name="Demange N."/>
            <person name="Orjeda G."/>
            <person name="Samain S."/>
            <person name="Cattolico L."/>
            <person name="Pelletier E."/>
            <person name="Couloux A."/>
            <person name="Segurens B."/>
            <person name="Wincker P."/>
            <person name="D'Hont A."/>
            <person name="Scarpelli C."/>
            <person name="Weissenbach J."/>
            <person name="Salanoubat M."/>
            <person name="Quetier F."/>
            <person name="Yu Y."/>
            <person name="Kim H.R."/>
            <person name="Rambo T."/>
            <person name="Currie J."/>
            <person name="Collura K."/>
            <person name="Luo M."/>
            <person name="Yang T."/>
            <person name="Ammiraju J.S.S."/>
            <person name="Engler F."/>
            <person name="Soderlund C."/>
            <person name="Wing R.A."/>
            <person name="Palmer L.E."/>
            <person name="de la Bastide M."/>
            <person name="Spiegel L."/>
            <person name="Nascimento L."/>
            <person name="Zutavern T."/>
            <person name="O'Shaughnessy A."/>
            <person name="Dike S."/>
            <person name="Dedhia N."/>
            <person name="Preston R."/>
            <person name="Balija V."/>
            <person name="McCombie W.R."/>
            <person name="Chow T."/>
            <person name="Chen H."/>
            <person name="Chung M."/>
            <person name="Chen C."/>
            <person name="Shaw J."/>
            <person name="Wu H."/>
            <person name="Hsiao K."/>
            <person name="Chao Y."/>
            <person name="Chu M."/>
            <person name="Cheng C."/>
            <person name="Hour A."/>
            <person name="Lee P."/>
            <person name="Lin S."/>
            <person name="Lin Y."/>
            <person name="Liou J."/>
            <person name="Liu S."/>
            <person name="Hsing Y."/>
            <person name="Raghuvanshi S."/>
            <person name="Mohanty A."/>
            <person name="Bharti A.K."/>
            <person name="Gaur A."/>
            <person name="Gupta V."/>
            <person name="Kumar D."/>
            <person name="Ravi V."/>
            <person name="Vij S."/>
            <person name="Kapur A."/>
            <person name="Khurana P."/>
            <person name="Khurana P."/>
            <person name="Khurana J.P."/>
            <person name="Tyagi A.K."/>
            <person name="Gaikwad K."/>
            <person name="Singh A."/>
            <person name="Dalal V."/>
            <person name="Srivastava S."/>
            <person name="Dixit A."/>
            <person name="Pal A.K."/>
            <person name="Ghazi I.A."/>
            <person name="Yadav M."/>
            <person name="Pandit A."/>
            <person name="Bhargava A."/>
            <person name="Sureshbabu K."/>
            <person name="Batra K."/>
            <person name="Sharma T.R."/>
            <person name="Mohapatra T."/>
            <person name="Singh N.K."/>
            <person name="Messing J."/>
            <person name="Nelson A.B."/>
            <person name="Fuks G."/>
            <person name="Kavchok S."/>
            <person name="Keizer G."/>
            <person name="Linton E."/>
            <person name="Llaca V."/>
            <person name="Song R."/>
            <person name="Tanyolac B."/>
            <person name="Young S."/>
            <person name="Ho-Il K."/>
            <person name="Hahn J.H."/>
            <person name="Sangsakoo G."/>
            <person name="Vanavichit A."/>
            <person name="de Mattos Luiz.A.T."/>
            <person name="Zimmer P.D."/>
            <person name="Malone G."/>
            <person name="Dellagostin O."/>
            <person name="de Oliveira A.C."/>
            <person name="Bevan M."/>
            <person name="Bancroft I."/>
            <person name="Minx P."/>
            <person name="Cordum H."/>
            <person name="Wilson R."/>
            <person name="Cheng Z."/>
            <person name="Jin W."/>
            <person name="Jiang J."/>
            <person name="Leong S.A."/>
            <person name="Iwama H."/>
            <person name="Gojobori T."/>
            <person name="Itoh T."/>
            <person name="Niimura Y."/>
            <person name="Fujii Y."/>
            <person name="Habara T."/>
            <person name="Sakai H."/>
            <person name="Sato Y."/>
            <person name="Wilson G."/>
            <person name="Kumar K."/>
            <person name="McCouch S."/>
            <person name="Juretic N."/>
            <person name="Hoen D."/>
            <person name="Wright S."/>
            <person name="Bruskiewich R."/>
            <person name="Bureau T."/>
            <person name="Miyao A."/>
            <person name="Hirochika H."/>
            <person name="Nishikawa T."/>
            <person name="Kadowaki K."/>
            <person name="Sugiura M."/>
            <person name="Burr B."/>
            <person name="Sasaki T."/>
        </authorList>
    </citation>
    <scope>NUCLEOTIDE SEQUENCE [LARGE SCALE GENOMIC DNA]</scope>
    <source>
        <strain evidence="5">cv. Nipponbare</strain>
    </source>
</reference>
<organism evidence="4 5">
    <name type="scientific">Oryza sativa subsp. japonica</name>
    <name type="common">Rice</name>
    <dbReference type="NCBI Taxonomy" id="39947"/>
    <lineage>
        <taxon>Eukaryota</taxon>
        <taxon>Viridiplantae</taxon>
        <taxon>Streptophyta</taxon>
        <taxon>Embryophyta</taxon>
        <taxon>Tracheophyta</taxon>
        <taxon>Spermatophyta</taxon>
        <taxon>Magnoliopsida</taxon>
        <taxon>Liliopsida</taxon>
        <taxon>Poales</taxon>
        <taxon>Poaceae</taxon>
        <taxon>BOP clade</taxon>
        <taxon>Oryzoideae</taxon>
        <taxon>Oryzeae</taxon>
        <taxon>Oryzinae</taxon>
        <taxon>Oryza</taxon>
        <taxon>Oryza sativa</taxon>
    </lineage>
</organism>
<dbReference type="PANTHER" id="PTHR37984:SF5">
    <property type="entry name" value="PROTEIN NYNRIN-LIKE"/>
    <property type="match status" value="1"/>
</dbReference>
<dbReference type="Pfam" id="PF00078">
    <property type="entry name" value="RVT_1"/>
    <property type="match status" value="1"/>
</dbReference>
<gene>
    <name evidence="4" type="primary">OSJNBb0040D15.3</name>
</gene>
<dbReference type="InterPro" id="IPR050951">
    <property type="entry name" value="Retrovirus_Pol_polyprotein"/>
</dbReference>
<dbReference type="InterPro" id="IPR000477">
    <property type="entry name" value="RT_dom"/>
</dbReference>
<dbReference type="PANTHER" id="PTHR37984">
    <property type="entry name" value="PROTEIN CBG26694"/>
    <property type="match status" value="1"/>
</dbReference>
<evidence type="ECO:0000313" key="4">
    <source>
        <dbReference type="EMBL" id="CAE04413.2"/>
    </source>
</evidence>
<dbReference type="CDD" id="cd01647">
    <property type="entry name" value="RT_LTR"/>
    <property type="match status" value="1"/>
</dbReference>
<evidence type="ECO:0000313" key="5">
    <source>
        <dbReference type="Proteomes" id="UP000000763"/>
    </source>
</evidence>
<name>Q7XMX1_ORYSJ</name>
<dbReference type="GO" id="GO:0003824">
    <property type="term" value="F:catalytic activity"/>
    <property type="evidence" value="ECO:0007669"/>
    <property type="project" value="UniProtKB-KW"/>
</dbReference>
<dbReference type="AlphaFoldDB" id="Q7XMX1"/>
<protein>
    <submittedName>
        <fullName evidence="4">OSJNBb0040D15.3 protein</fullName>
    </submittedName>
</protein>
<dbReference type="Pfam" id="PF17919">
    <property type="entry name" value="RT_RNaseH_2"/>
    <property type="match status" value="1"/>
</dbReference>
<dbReference type="EMBL" id="AL606655">
    <property type="protein sequence ID" value="CAE04413.2"/>
    <property type="molecule type" value="Genomic_DNA"/>
</dbReference>
<dbReference type="InterPro" id="IPR043502">
    <property type="entry name" value="DNA/RNA_pol_sf"/>
</dbReference>
<sequence length="246" mass="27024">MSFSDAYSGYHQILMNPGDIPKTAFIKPFGTFHHIRMPFGLGNVGATFARLICKVLCSQLGWNVEAYVDDIVVKKRKAFDHASDLQETFDNLRSAGMKLNHDKCVFGVRANKLLGFLVSDRGIEANPEKIDAIQQMMPPKSVREVQKLMGRIVALGRFLSRAAERGLPFFKTLRGAGKFNWTPECQTAFDEPKQCLQSPLALVSPAAGSELLLYLAASPIAVSAALVQETEVGTKPVYSMSKAQQG</sequence>
<proteinExistence type="predicted"/>
<dbReference type="Gene3D" id="3.30.70.270">
    <property type="match status" value="2"/>
</dbReference>
<dbReference type="InterPro" id="IPR043128">
    <property type="entry name" value="Rev_trsase/Diguanyl_cyclase"/>
</dbReference>
<reference evidence="5" key="2">
    <citation type="journal article" date="2008" name="Nucleic Acids Res.">
        <title>The rice annotation project database (RAP-DB): 2008 update.</title>
        <authorList>
            <consortium name="The rice annotation project (RAP)"/>
        </authorList>
    </citation>
    <scope>GENOME REANNOTATION</scope>
    <source>
        <strain evidence="5">cv. Nipponbare</strain>
    </source>
</reference>
<dbReference type="Proteomes" id="UP000000763">
    <property type="component" value="Chromosome 4"/>
</dbReference>